<accession>A0ABT7SN64</accession>
<keyword evidence="3" id="KW-0813">Transport</keyword>
<evidence type="ECO:0000313" key="9">
    <source>
        <dbReference type="EMBL" id="MDM7857632.1"/>
    </source>
</evidence>
<dbReference type="Pfam" id="PF01925">
    <property type="entry name" value="TauE"/>
    <property type="match status" value="1"/>
</dbReference>
<comment type="similarity">
    <text evidence="2 8">Belongs to the 4-toluene sulfonate uptake permease (TSUP) (TC 2.A.102) family.</text>
</comment>
<evidence type="ECO:0000256" key="5">
    <source>
        <dbReference type="ARBA" id="ARBA00022692"/>
    </source>
</evidence>
<proteinExistence type="inferred from homology"/>
<feature type="transmembrane region" description="Helical" evidence="8">
    <location>
        <begin position="191"/>
        <end position="219"/>
    </location>
</feature>
<evidence type="ECO:0000256" key="1">
    <source>
        <dbReference type="ARBA" id="ARBA00004651"/>
    </source>
</evidence>
<feature type="transmembrane region" description="Helical" evidence="8">
    <location>
        <begin position="140"/>
        <end position="171"/>
    </location>
</feature>
<reference evidence="9 10" key="1">
    <citation type="submission" date="2023-06" db="EMBL/GenBank/DDBJ databases">
        <title>Thiopseudomonas sp. CY1220 draft genome sequence.</title>
        <authorList>
            <person name="Zhao G."/>
            <person name="An M."/>
        </authorList>
    </citation>
    <scope>NUCLEOTIDE SEQUENCE [LARGE SCALE GENOMIC DNA]</scope>
    <source>
        <strain evidence="9 10">CY1220</strain>
    </source>
</reference>
<keyword evidence="10" id="KW-1185">Reference proteome</keyword>
<feature type="transmembrane region" description="Helical" evidence="8">
    <location>
        <begin position="5"/>
        <end position="25"/>
    </location>
</feature>
<dbReference type="RefSeq" id="WP_289410290.1">
    <property type="nucleotide sequence ID" value="NZ_JAUCDY010000004.1"/>
</dbReference>
<dbReference type="InterPro" id="IPR002781">
    <property type="entry name" value="TM_pro_TauE-like"/>
</dbReference>
<feature type="transmembrane region" description="Helical" evidence="8">
    <location>
        <begin position="101"/>
        <end position="119"/>
    </location>
</feature>
<comment type="caution">
    <text evidence="9">The sequence shown here is derived from an EMBL/GenBank/DDBJ whole genome shotgun (WGS) entry which is preliminary data.</text>
</comment>
<evidence type="ECO:0000256" key="7">
    <source>
        <dbReference type="ARBA" id="ARBA00023136"/>
    </source>
</evidence>
<feature type="transmembrane region" description="Helical" evidence="8">
    <location>
        <begin position="75"/>
        <end position="95"/>
    </location>
</feature>
<feature type="transmembrane region" description="Helical" evidence="8">
    <location>
        <begin position="231"/>
        <end position="249"/>
    </location>
</feature>
<protein>
    <recommendedName>
        <fullName evidence="8">Probable membrane transporter protein</fullName>
    </recommendedName>
</protein>
<gene>
    <name evidence="9" type="ORF">QEZ41_04995</name>
</gene>
<keyword evidence="7 8" id="KW-0472">Membrane</keyword>
<evidence type="ECO:0000256" key="6">
    <source>
        <dbReference type="ARBA" id="ARBA00022989"/>
    </source>
</evidence>
<organism evidence="9 10">
    <name type="scientific">Thiopseudomonas acetoxidans</name>
    <dbReference type="NCBI Taxonomy" id="3041622"/>
    <lineage>
        <taxon>Bacteria</taxon>
        <taxon>Pseudomonadati</taxon>
        <taxon>Pseudomonadota</taxon>
        <taxon>Gammaproteobacteria</taxon>
        <taxon>Pseudomonadales</taxon>
        <taxon>Pseudomonadaceae</taxon>
        <taxon>Thiopseudomonas</taxon>
    </lineage>
</organism>
<evidence type="ECO:0000256" key="4">
    <source>
        <dbReference type="ARBA" id="ARBA00022475"/>
    </source>
</evidence>
<name>A0ABT7SN64_9GAMM</name>
<evidence type="ECO:0000313" key="10">
    <source>
        <dbReference type="Proteomes" id="UP001241056"/>
    </source>
</evidence>
<evidence type="ECO:0000256" key="2">
    <source>
        <dbReference type="ARBA" id="ARBA00009142"/>
    </source>
</evidence>
<keyword evidence="6 8" id="KW-1133">Transmembrane helix</keyword>
<sequence>MALDWFNISFLIVCGFFGAFINAVVGGGGLITVPALLAVGLPPAVAIGTNKLAASLGNLTSMLAFMRAGKVNIRLLLPILPLVFASSMSGAFTVHQLSPEILQPLIIVMLIAVLVYSLAKKNLGQLPKAMLVKGWKKKLAYTLLIIIGFYDGFFGPGTGSFMIFVLLFMGFDFVNAAGSSKLLNLTSNTAALLMFMGLGSVNYSYGIVLGLSMIAGAYVGTRVALSKGTGFVRLLFIAVTSVLIIKNIYDFYGE</sequence>
<evidence type="ECO:0000256" key="8">
    <source>
        <dbReference type="RuleBase" id="RU363041"/>
    </source>
</evidence>
<keyword evidence="5 8" id="KW-0812">Transmembrane</keyword>
<dbReference type="PANTHER" id="PTHR30269">
    <property type="entry name" value="TRANSMEMBRANE PROTEIN YFCA"/>
    <property type="match status" value="1"/>
</dbReference>
<comment type="subcellular location">
    <subcellularLocation>
        <location evidence="1 8">Cell membrane</location>
        <topology evidence="1 8">Multi-pass membrane protein</topology>
    </subcellularLocation>
</comment>
<dbReference type="InterPro" id="IPR052017">
    <property type="entry name" value="TSUP"/>
</dbReference>
<dbReference type="Proteomes" id="UP001241056">
    <property type="component" value="Unassembled WGS sequence"/>
</dbReference>
<dbReference type="PANTHER" id="PTHR30269:SF0">
    <property type="entry name" value="MEMBRANE TRANSPORTER PROTEIN YFCA-RELATED"/>
    <property type="match status" value="1"/>
</dbReference>
<keyword evidence="4 8" id="KW-1003">Cell membrane</keyword>
<evidence type="ECO:0000256" key="3">
    <source>
        <dbReference type="ARBA" id="ARBA00022448"/>
    </source>
</evidence>
<dbReference type="EMBL" id="JAUCDY010000004">
    <property type="protein sequence ID" value="MDM7857632.1"/>
    <property type="molecule type" value="Genomic_DNA"/>
</dbReference>
<feature type="transmembrane region" description="Helical" evidence="8">
    <location>
        <begin position="31"/>
        <end position="54"/>
    </location>
</feature>